<keyword evidence="2 5" id="KW-0560">Oxidoreductase</keyword>
<feature type="domain" description="Ketoreductase" evidence="4">
    <location>
        <begin position="8"/>
        <end position="192"/>
    </location>
</feature>
<dbReference type="GO" id="GO:0016491">
    <property type="term" value="F:oxidoreductase activity"/>
    <property type="evidence" value="ECO:0007669"/>
    <property type="project" value="UniProtKB-KW"/>
</dbReference>
<dbReference type="RefSeq" id="WP_285881105.1">
    <property type="nucleotide sequence ID" value="NZ_JARFYN010000025.1"/>
</dbReference>
<evidence type="ECO:0000256" key="3">
    <source>
        <dbReference type="RuleBase" id="RU000363"/>
    </source>
</evidence>
<evidence type="ECO:0000256" key="1">
    <source>
        <dbReference type="ARBA" id="ARBA00006484"/>
    </source>
</evidence>
<dbReference type="PANTHER" id="PTHR43115:SF4">
    <property type="entry name" value="DEHYDROGENASE_REDUCTASE SDR FAMILY MEMBER 11"/>
    <property type="match status" value="1"/>
</dbReference>
<dbReference type="InterPro" id="IPR036291">
    <property type="entry name" value="NAD(P)-bd_dom_sf"/>
</dbReference>
<evidence type="ECO:0000313" key="5">
    <source>
        <dbReference type="EMBL" id="MDL2407753.1"/>
    </source>
</evidence>
<proteinExistence type="inferred from homology"/>
<dbReference type="Pfam" id="PF00106">
    <property type="entry name" value="adh_short"/>
    <property type="match status" value="1"/>
</dbReference>
<dbReference type="EMBL" id="JARFYN010000025">
    <property type="protein sequence ID" value="MDL2407753.1"/>
    <property type="molecule type" value="Genomic_DNA"/>
</dbReference>
<dbReference type="PROSITE" id="PS00061">
    <property type="entry name" value="ADH_SHORT"/>
    <property type="match status" value="1"/>
</dbReference>
<name>A0ABT7KKG3_9HYPH</name>
<dbReference type="PANTHER" id="PTHR43115">
    <property type="entry name" value="DEHYDROGENASE/REDUCTASE SDR FAMILY MEMBER 11"/>
    <property type="match status" value="1"/>
</dbReference>
<dbReference type="Proteomes" id="UP001172630">
    <property type="component" value="Unassembled WGS sequence"/>
</dbReference>
<organism evidence="5 6">
    <name type="scientific">Rhizobium calliandrae</name>
    <dbReference type="NCBI Taxonomy" id="1312182"/>
    <lineage>
        <taxon>Bacteria</taxon>
        <taxon>Pseudomonadati</taxon>
        <taxon>Pseudomonadota</taxon>
        <taxon>Alphaproteobacteria</taxon>
        <taxon>Hyphomicrobiales</taxon>
        <taxon>Rhizobiaceae</taxon>
        <taxon>Rhizobium/Agrobacterium group</taxon>
        <taxon>Rhizobium</taxon>
    </lineage>
</organism>
<dbReference type="SUPFAM" id="SSF51735">
    <property type="entry name" value="NAD(P)-binding Rossmann-fold domains"/>
    <property type="match status" value="1"/>
</dbReference>
<dbReference type="EC" id="1.-.-.-" evidence="5"/>
<accession>A0ABT7KKG3</accession>
<evidence type="ECO:0000313" key="6">
    <source>
        <dbReference type="Proteomes" id="UP001172630"/>
    </source>
</evidence>
<dbReference type="PRINTS" id="PR00081">
    <property type="entry name" value="GDHRDH"/>
</dbReference>
<sequence>MATNIEGKVVLITGGGTGLGAETARHLASFGAKVAIAGRRRGKLEEVESSIAGAGGTASVHELNVANKTQFFAVVEHVIAQFGRLDVLVNNAGLMPIRPMVEANTDEWDAMIDVNLRGALYGIAACLPRFVKQGSGHFVNISSVAGIKVFAPGGTVYSGTKFALSAISEGLRQEVGSKIRVTSIEPGAVESDLKYSTNGSARETVFEFYKQAISASSVAKAIAFAIEQPADVDINRIVLRPTAQEF</sequence>
<comment type="similarity">
    <text evidence="1 3">Belongs to the short-chain dehydrogenases/reductases (SDR) family.</text>
</comment>
<evidence type="ECO:0000256" key="2">
    <source>
        <dbReference type="ARBA" id="ARBA00023002"/>
    </source>
</evidence>
<comment type="caution">
    <text evidence="5">The sequence shown here is derived from an EMBL/GenBank/DDBJ whole genome shotgun (WGS) entry which is preliminary data.</text>
</comment>
<dbReference type="Gene3D" id="3.40.50.720">
    <property type="entry name" value="NAD(P)-binding Rossmann-like Domain"/>
    <property type="match status" value="1"/>
</dbReference>
<keyword evidence="6" id="KW-1185">Reference proteome</keyword>
<evidence type="ECO:0000259" key="4">
    <source>
        <dbReference type="SMART" id="SM00822"/>
    </source>
</evidence>
<protein>
    <submittedName>
        <fullName evidence="5">SDR family oxidoreductase</fullName>
        <ecNumber evidence="5">1.-.-.-</ecNumber>
    </submittedName>
</protein>
<dbReference type="InterPro" id="IPR020904">
    <property type="entry name" value="Sc_DH/Rdtase_CS"/>
</dbReference>
<gene>
    <name evidence="5" type="ORF">PY650_19230</name>
</gene>
<dbReference type="SMART" id="SM00822">
    <property type="entry name" value="PKS_KR"/>
    <property type="match status" value="1"/>
</dbReference>
<dbReference type="InterPro" id="IPR002347">
    <property type="entry name" value="SDR_fam"/>
</dbReference>
<reference evidence="5" key="1">
    <citation type="submission" date="2023-06" db="EMBL/GenBank/DDBJ databases">
        <title>Phylogenetic Diversity of Rhizobium strains.</title>
        <authorList>
            <person name="Moura F.T."/>
            <person name="Helene L.C.F."/>
            <person name="Hungria M."/>
        </authorList>
    </citation>
    <scope>NUCLEOTIDE SEQUENCE</scope>
    <source>
        <strain evidence="5">CCGE524</strain>
    </source>
</reference>
<dbReference type="InterPro" id="IPR057326">
    <property type="entry name" value="KR_dom"/>
</dbReference>
<dbReference type="PRINTS" id="PR00080">
    <property type="entry name" value="SDRFAMILY"/>
</dbReference>